<dbReference type="Pfam" id="PF13692">
    <property type="entry name" value="Glyco_trans_1_4"/>
    <property type="match status" value="1"/>
</dbReference>
<name>A0ABN6VCN3_9HYPH</name>
<dbReference type="Proteomes" id="UP001317629">
    <property type="component" value="Chromosome"/>
</dbReference>
<dbReference type="CDD" id="cd03801">
    <property type="entry name" value="GT4_PimA-like"/>
    <property type="match status" value="1"/>
</dbReference>
<keyword evidence="2" id="KW-1185">Reference proteome</keyword>
<reference evidence="1 2" key="1">
    <citation type="journal article" date="2023" name="Int. J. Syst. Evol. Microbiol.">
        <title>Methylocystis iwaonis sp. nov., a type II methane-oxidizing bacterium from surface soil of a rice paddy field in Japan, and emended description of the genus Methylocystis (ex Whittenbury et al. 1970) Bowman et al. 1993.</title>
        <authorList>
            <person name="Kaise H."/>
            <person name="Sawadogo J.B."/>
            <person name="Alam M.S."/>
            <person name="Ueno C."/>
            <person name="Dianou D."/>
            <person name="Shinjo R."/>
            <person name="Asakawa S."/>
        </authorList>
    </citation>
    <scope>NUCLEOTIDE SEQUENCE [LARGE SCALE GENOMIC DNA]</scope>
    <source>
        <strain evidence="1 2">SS37A-Re</strain>
    </source>
</reference>
<protein>
    <submittedName>
        <fullName evidence="1">Polysaccharide biosynthesis protein</fullName>
    </submittedName>
</protein>
<evidence type="ECO:0000313" key="2">
    <source>
        <dbReference type="Proteomes" id="UP001317629"/>
    </source>
</evidence>
<gene>
    <name evidence="1" type="ORF">SS37A_09630</name>
</gene>
<accession>A0ABN6VCN3</accession>
<dbReference type="PANTHER" id="PTHR45947">
    <property type="entry name" value="SULFOQUINOVOSYL TRANSFERASE SQD2"/>
    <property type="match status" value="1"/>
</dbReference>
<organism evidence="1 2">
    <name type="scientific">Methylocystis iwaonis</name>
    <dbReference type="NCBI Taxonomy" id="2885079"/>
    <lineage>
        <taxon>Bacteria</taxon>
        <taxon>Pseudomonadati</taxon>
        <taxon>Pseudomonadota</taxon>
        <taxon>Alphaproteobacteria</taxon>
        <taxon>Hyphomicrobiales</taxon>
        <taxon>Methylocystaceae</taxon>
        <taxon>Methylocystis</taxon>
    </lineage>
</organism>
<dbReference type="EMBL" id="AP027142">
    <property type="protein sequence ID" value="BDV33434.1"/>
    <property type="molecule type" value="Genomic_DNA"/>
</dbReference>
<sequence length="410" mass="44152">MRPFTVVICVDHAFVSGGQSKVAIESALGLKAAGARVIFFSACGPADARLEAAGVETVSLGQHDILGNPSRLDAARQGIWNFEAAKALDETLSALARERAIVHVHGWAKALSPSIARPIQASGLPAAYTMHEFFLSCPNGGFYNFQKNEVCPLKPMSFACWTTHCDSRNYPFKLWRNIRLFIAEHVAHLAETFSDILLLSDLQEKVLASCLPAGAAIHRVTNPVEAEPLGHKGDPTDGGFLFVGRLSAEKGAFLFAEAAQRVGVTPIFIGDGPIAGELAARYPQAQLLGWRSPAEVRAAMRAARALVFPSLWYETFGLTALEAKAMGTPVIVADGCAAREAVEDGVTGLWFKSGDGESLASAIRELRNDAVIAQMSNRAYDAYWASPATLERHVAETLAVYDRMLARATR</sequence>
<proteinExistence type="predicted"/>
<dbReference type="RefSeq" id="WP_281930851.1">
    <property type="nucleotide sequence ID" value="NZ_AP027142.1"/>
</dbReference>
<dbReference type="SUPFAM" id="SSF53756">
    <property type="entry name" value="UDP-Glycosyltransferase/glycogen phosphorylase"/>
    <property type="match status" value="1"/>
</dbReference>
<dbReference type="PANTHER" id="PTHR45947:SF13">
    <property type="entry name" value="TRANSFERASE"/>
    <property type="match status" value="1"/>
</dbReference>
<dbReference type="Gene3D" id="3.40.50.2000">
    <property type="entry name" value="Glycogen Phosphorylase B"/>
    <property type="match status" value="2"/>
</dbReference>
<dbReference type="InterPro" id="IPR050194">
    <property type="entry name" value="Glycosyltransferase_grp1"/>
</dbReference>
<evidence type="ECO:0000313" key="1">
    <source>
        <dbReference type="EMBL" id="BDV33434.1"/>
    </source>
</evidence>